<name>A0A0R1NHV8_9LACO</name>
<reference evidence="1 2" key="1">
    <citation type="journal article" date="2015" name="Genome Announc.">
        <title>Expanding the biotechnology potential of lactobacilli through comparative genomics of 213 strains and associated genera.</title>
        <authorList>
            <person name="Sun Z."/>
            <person name="Harris H.M."/>
            <person name="McCann A."/>
            <person name="Guo C."/>
            <person name="Argimon S."/>
            <person name="Zhang W."/>
            <person name="Yang X."/>
            <person name="Jeffery I.B."/>
            <person name="Cooney J.C."/>
            <person name="Kagawa T.F."/>
            <person name="Liu W."/>
            <person name="Song Y."/>
            <person name="Salvetti E."/>
            <person name="Wrobel A."/>
            <person name="Rasinkangas P."/>
            <person name="Parkhill J."/>
            <person name="Rea M.C."/>
            <person name="O'Sullivan O."/>
            <person name="Ritari J."/>
            <person name="Douillard F.P."/>
            <person name="Paul Ross R."/>
            <person name="Yang R."/>
            <person name="Briner A.E."/>
            <person name="Felis G.E."/>
            <person name="de Vos W.M."/>
            <person name="Barrangou R."/>
            <person name="Klaenhammer T.R."/>
            <person name="Caufield P.W."/>
            <person name="Cui Y."/>
            <person name="Zhang H."/>
            <person name="O'Toole P.W."/>
        </authorList>
    </citation>
    <scope>NUCLEOTIDE SEQUENCE [LARGE SCALE GENOMIC DNA]</scope>
    <source>
        <strain evidence="1 2">DSM 19906</strain>
    </source>
</reference>
<dbReference type="Proteomes" id="UP000051439">
    <property type="component" value="Unassembled WGS sequence"/>
</dbReference>
<evidence type="ECO:0000313" key="1">
    <source>
        <dbReference type="EMBL" id="KRL20087.1"/>
    </source>
</evidence>
<proteinExistence type="predicted"/>
<dbReference type="EMBL" id="AZEB01000038">
    <property type="protein sequence ID" value="KRL20087.1"/>
    <property type="molecule type" value="Genomic_DNA"/>
</dbReference>
<gene>
    <name evidence="1" type="ORF">FC98_GL001879</name>
</gene>
<evidence type="ECO:0000313" key="2">
    <source>
        <dbReference type="Proteomes" id="UP000051439"/>
    </source>
</evidence>
<comment type="caution">
    <text evidence="1">The sequence shown here is derived from an EMBL/GenBank/DDBJ whole genome shotgun (WGS) entry which is preliminary data.</text>
</comment>
<protein>
    <submittedName>
        <fullName evidence="1">Uncharacterized protein</fullName>
    </submittedName>
</protein>
<accession>A0A0R1NHV8</accession>
<sequence length="120" mass="13966">MAIKLDPDQIKVLKAQLSEANKNSHFVIIEAFSKEEHSGVRMVTDWDNYLNMRTSNKDNLQFQIIRDILPITDNLVYWAVAQQNLHVATQKGEQNEQAIDDLAYYTNKVMEENKLKVKEE</sequence>
<dbReference type="PATRIC" id="fig|1423766.4.peg.1943"/>
<dbReference type="RefSeq" id="WP_008858473.1">
    <property type="nucleotide sequence ID" value="NZ_AZEB01000038.1"/>
</dbReference>
<organism evidence="1 2">
    <name type="scientific">Lentilactobacillus kisonensis DSM 19906 = JCM 15041</name>
    <dbReference type="NCBI Taxonomy" id="1423766"/>
    <lineage>
        <taxon>Bacteria</taxon>
        <taxon>Bacillati</taxon>
        <taxon>Bacillota</taxon>
        <taxon>Bacilli</taxon>
        <taxon>Lactobacillales</taxon>
        <taxon>Lactobacillaceae</taxon>
        <taxon>Lentilactobacillus</taxon>
    </lineage>
</organism>
<keyword evidence="2" id="KW-1185">Reference proteome</keyword>
<dbReference type="AlphaFoldDB" id="A0A0R1NHV8"/>